<protein>
    <submittedName>
        <fullName evidence="2">Uncharacterized protein</fullName>
    </submittedName>
</protein>
<gene>
    <name evidence="2" type="ORF">J2W94_003536</name>
</gene>
<sequence>MMIEPYLARFLGGIRVKLDDTSRQLPAQDHPRGFCSAPIPAH</sequence>
<organism evidence="2 3">
    <name type="scientific">Pseudoxanthomonas sacheonensis</name>
    <dbReference type="NCBI Taxonomy" id="443615"/>
    <lineage>
        <taxon>Bacteria</taxon>
        <taxon>Pseudomonadati</taxon>
        <taxon>Pseudomonadota</taxon>
        <taxon>Gammaproteobacteria</taxon>
        <taxon>Lysobacterales</taxon>
        <taxon>Lysobacteraceae</taxon>
        <taxon>Pseudoxanthomonas</taxon>
    </lineage>
</organism>
<dbReference type="Proteomes" id="UP001254759">
    <property type="component" value="Unassembled WGS sequence"/>
</dbReference>
<proteinExistence type="predicted"/>
<evidence type="ECO:0000256" key="1">
    <source>
        <dbReference type="SAM" id="MobiDB-lite"/>
    </source>
</evidence>
<keyword evidence="3" id="KW-1185">Reference proteome</keyword>
<dbReference type="EMBL" id="JAVDTT010000006">
    <property type="protein sequence ID" value="MDR6843223.1"/>
    <property type="molecule type" value="Genomic_DNA"/>
</dbReference>
<reference evidence="2 3" key="1">
    <citation type="submission" date="2023-07" db="EMBL/GenBank/DDBJ databases">
        <title>Sorghum-associated microbial communities from plants grown in Nebraska, USA.</title>
        <authorList>
            <person name="Schachtman D."/>
        </authorList>
    </citation>
    <scope>NUCLEOTIDE SEQUENCE [LARGE SCALE GENOMIC DNA]</scope>
    <source>
        <strain evidence="2 3">BE107</strain>
    </source>
</reference>
<accession>A0ABU1RWR7</accession>
<evidence type="ECO:0000313" key="3">
    <source>
        <dbReference type="Proteomes" id="UP001254759"/>
    </source>
</evidence>
<name>A0ABU1RWR7_9GAMM</name>
<comment type="caution">
    <text evidence="2">The sequence shown here is derived from an EMBL/GenBank/DDBJ whole genome shotgun (WGS) entry which is preliminary data.</text>
</comment>
<evidence type="ECO:0000313" key="2">
    <source>
        <dbReference type="EMBL" id="MDR6843223.1"/>
    </source>
</evidence>
<feature type="region of interest" description="Disordered" evidence="1">
    <location>
        <begin position="23"/>
        <end position="42"/>
    </location>
</feature>